<name>A0A562JIF6_9FIRM</name>
<evidence type="ECO:0000313" key="2">
    <source>
        <dbReference type="Proteomes" id="UP000315343"/>
    </source>
</evidence>
<dbReference type="AlphaFoldDB" id="A0A562JIF6"/>
<dbReference type="OrthoDB" id="1739584at2"/>
<evidence type="ECO:0000313" key="1">
    <source>
        <dbReference type="EMBL" id="TWH82654.1"/>
    </source>
</evidence>
<accession>A0A562JIF6</accession>
<dbReference type="InterPro" id="IPR011322">
    <property type="entry name" value="N-reg_PII-like_a/b"/>
</dbReference>
<dbReference type="SUPFAM" id="SSF54913">
    <property type="entry name" value="GlnB-like"/>
    <property type="match status" value="1"/>
</dbReference>
<protein>
    <submittedName>
        <fullName evidence="1">Putative signal transducing protein</fullName>
    </submittedName>
</protein>
<dbReference type="Proteomes" id="UP000315343">
    <property type="component" value="Unassembled WGS sequence"/>
</dbReference>
<comment type="caution">
    <text evidence="1">The sequence shown here is derived from an EMBL/GenBank/DDBJ whole genome shotgun (WGS) entry which is preliminary data.</text>
</comment>
<sequence>MADEYINGDDEALLLTNLDNVEAEIIISKLKSYGIPVLKKEKGAGALMEIYTGVNFYGIDLYVPAHVLEVARELLESRDLNDHLDDEI</sequence>
<dbReference type="RefSeq" id="WP_019227811.1">
    <property type="nucleotide sequence ID" value="NZ_DAMBUX010000030.1"/>
</dbReference>
<reference evidence="1 2" key="1">
    <citation type="submission" date="2019-07" db="EMBL/GenBank/DDBJ databases">
        <title>Genomic Encyclopedia of Type Strains, Phase I: the one thousand microbial genomes (KMG-I) project.</title>
        <authorList>
            <person name="Kyrpides N."/>
        </authorList>
    </citation>
    <scope>NUCLEOTIDE SEQUENCE [LARGE SCALE GENOMIC DNA]</scope>
    <source>
        <strain evidence="1 2">DSM 13558</strain>
    </source>
</reference>
<keyword evidence="2" id="KW-1185">Reference proteome</keyword>
<dbReference type="EMBL" id="VLKH01000002">
    <property type="protein sequence ID" value="TWH82654.1"/>
    <property type="molecule type" value="Genomic_DNA"/>
</dbReference>
<organism evidence="1 2">
    <name type="scientific">Sedimentibacter saalensis</name>
    <dbReference type="NCBI Taxonomy" id="130788"/>
    <lineage>
        <taxon>Bacteria</taxon>
        <taxon>Bacillati</taxon>
        <taxon>Bacillota</taxon>
        <taxon>Tissierellia</taxon>
        <taxon>Sedimentibacter</taxon>
    </lineage>
</organism>
<proteinExistence type="predicted"/>
<gene>
    <name evidence="1" type="ORF">LY60_00958</name>
</gene>